<keyword evidence="11" id="KW-1185">Reference proteome</keyword>
<evidence type="ECO:0000256" key="7">
    <source>
        <dbReference type="ARBA" id="ARBA00023117"/>
    </source>
</evidence>
<dbReference type="GO" id="GO:0006337">
    <property type="term" value="P:nucleosome disassembly"/>
    <property type="evidence" value="ECO:0007669"/>
    <property type="project" value="TreeGrafter"/>
</dbReference>
<name>A0A250X7G3_9CHLO</name>
<feature type="compositionally biased region" description="Basic and acidic residues" evidence="8">
    <location>
        <begin position="810"/>
        <end position="819"/>
    </location>
</feature>
<feature type="compositionally biased region" description="Low complexity" evidence="8">
    <location>
        <begin position="395"/>
        <end position="406"/>
    </location>
</feature>
<proteinExistence type="inferred from homology"/>
<dbReference type="GO" id="GO:0005634">
    <property type="term" value="C:nucleus"/>
    <property type="evidence" value="ECO:0007669"/>
    <property type="project" value="TreeGrafter"/>
</dbReference>
<dbReference type="InterPro" id="IPR001965">
    <property type="entry name" value="Znf_PHD"/>
</dbReference>
<keyword evidence="4" id="KW-0863">Zinc-finger</keyword>
<dbReference type="InterPro" id="IPR034732">
    <property type="entry name" value="EPHD"/>
</dbReference>
<evidence type="ECO:0000256" key="6">
    <source>
        <dbReference type="ARBA" id="ARBA00022840"/>
    </source>
</evidence>
<dbReference type="Gene3D" id="3.40.50.300">
    <property type="entry name" value="P-loop containing nucleotide triphosphate hydrolases"/>
    <property type="match status" value="1"/>
</dbReference>
<evidence type="ECO:0000256" key="2">
    <source>
        <dbReference type="ARBA" id="ARBA00022723"/>
    </source>
</evidence>
<sequence>MSLESCSLCHDGSTLTHLGKILGPLSGSYVHQLCALWSPEVYETEEGTLRGVLAAIRRGRQIKCTLCGKRGATIGCRVTHCGSSYHLTCAVKAKCRFYPDKYLLSCPAHAKLFRNENGSIGGDHYDYVLPCIPSLDDGIHPSQHQQQSGKIRGSTSIIGVGASKTAVSSRHGHHLRHNPHHQQRLISTGITRPATANKRLKGIEGGGSSPHDPLDHLPNNSAVSDELRDRVNAARLAVATARHEPQYTLTAKADAYHATVIARRQAEAAAAARTGHTKLWDSANLLSQLSGHLSHLRGLEDDAGHAGGVAGAAGLFAGGFTRFSDETEEEAALMVAEDDEAEFAAKEARRLKKDIIKLDPIVLCKPSARQGQITTSLRAAGSASRPADVDEDLTTAKTTNSGGTTTHNLLVSESASATSGFAAVGGLDSVVKNLKEMVLLPLLYPELMSGFGNGALSGSGGILLHGPPGTGKTLLARAVAEECAKLSPTPVTLFARKGADCLGKYAGDAERTLRLIFDEARRRAPSIIFLDELDALVPERSVRGGTGDQIYASIVSTLLALMDGVRERGHVVVIGATNRPASIDRALRRPGRFDREVLVGLPDEAGREAILKVHTWHWPSKPPPAVLKRLAAATAGYAGADLAALAAAAVVAAAKRCCPLMSTSIEDRMITTCCYKEREITSCAAAAVKDDPSVPPPEIRAAASNTANDGLLHKVILMSPGCSDALVENDEAEEGLPAGGTYEKVGVLVMEEEGGDYDKVVMEEEEDENKESMVVVMDSALHTSAPDSSLFASSLTQLTLHDVVNKFEHSEQHLKHHPDPPPVSQPPHNIHGSRTARAVAIHGSRTARAVAGGFLSALNDFNKCVLKTRSMMVTNKGGVRSASDNDIISHMKKRKRSNDLILSICQGGVDSGRRSREDHDIVNALIFRTAQPHAAGSSYYVSAGGDGYQDHDVLLPLPAVDASDPGCAATDLGGAAATDPGGSAAATALSTAGIPVAASPGDASSALAVSIHTPGAASAPRSTAALAAPAASVDIRGTAAAAAEFMDAGMTTDDGVKNHCTTATVIQDDDDLHDDDGVKNHCTTATVIQDDDDGVKNHCTTATVIQDDDDLHDDDEVKNHCTTATVIQDDDDLHDDDGIMDDDDVICRDNDHVRTAQNNDSHADAMIAAAASGVMTDAGLTTTHHYWVHQMTVRACDWRQALIQTSPPASVRDPEAILLCRSASSPAAVKRREGAAAGSSNNSLTSRRIKKVPTSFSLNPTTAPNPLFLQPTSEANAVVSSVGIITANNYNNRSTTSYSTCTNNILLTEAPLSCCHALPVLPAVHLAVQHLSTRLPVHLMPSRLASVVLSMRSGEGSTRAQPETLSSSAGADIADNNFVVAPAGSYCIKDALHSQNNGGDDNSYQPSLEPTTASRLPVNELQSYLSQQRKQQLQQFKVLKEALEQCGVIQRPSPAAHHDTVIYRQQRAVNEDMSQAAAESSDHRQDDDYDSSKHDGLRWHDEHCFESDCNASGFCNPSTSTTTLILLLPAPLPTALTTGIIDCSSLSTQHTKQADPLDPSKMCFTCSSSSSLSAHVADCCCGRPFPVTATTPPSITGFREPSAAVIADYYLFSSSATSSTLSSTHPSLSSTLLQPSTGVMIESANTVMLRLFEGAKIYPLKIPSLVLRGQGDIVEGCVSLVTEWIHASSAANCHLLVFHVPQVEHWVTSLRMHKEDKTLIRPSKAVMRGLTTSSSSAMRPSTHPPSANMKQSSVLSPKRVCNHHQPSTSPPATSSAASLHRCWSSLSSAAAAAPVVSLAAAEIAGTAGLDDEQDTEQQVAEYNDDECRQQSLRLWTMLLQTIKLKCPPSLSVIVLASSCYQPELLPPSFLSTFTCVATSVSQGAA</sequence>
<dbReference type="PROSITE" id="PS00674">
    <property type="entry name" value="AAA"/>
    <property type="match status" value="1"/>
</dbReference>
<dbReference type="Gene3D" id="1.10.8.60">
    <property type="match status" value="1"/>
</dbReference>
<dbReference type="Pfam" id="PF13771">
    <property type="entry name" value="zf-HC5HC2H"/>
    <property type="match status" value="1"/>
</dbReference>
<dbReference type="FunFam" id="3.40.50.300:FF:000061">
    <property type="entry name" value="ATPase family, AAA domain-containing 2"/>
    <property type="match status" value="1"/>
</dbReference>
<feature type="region of interest" description="Disordered" evidence="8">
    <location>
        <begin position="810"/>
        <end position="831"/>
    </location>
</feature>
<dbReference type="InterPro" id="IPR027417">
    <property type="entry name" value="P-loop_NTPase"/>
</dbReference>
<evidence type="ECO:0000256" key="4">
    <source>
        <dbReference type="ARBA" id="ARBA00022771"/>
    </source>
</evidence>
<evidence type="ECO:0000259" key="9">
    <source>
        <dbReference type="PROSITE" id="PS51805"/>
    </source>
</evidence>
<dbReference type="STRING" id="1157962.A0A250X7G3"/>
<dbReference type="InterPro" id="IPR045199">
    <property type="entry name" value="ATAD2-like"/>
</dbReference>
<keyword evidence="2" id="KW-0479">Metal-binding</keyword>
<dbReference type="SUPFAM" id="SSF52540">
    <property type="entry name" value="P-loop containing nucleoside triphosphate hydrolases"/>
    <property type="match status" value="1"/>
</dbReference>
<keyword evidence="6" id="KW-0067">ATP-binding</keyword>
<keyword evidence="5" id="KW-0862">Zinc</keyword>
<dbReference type="GO" id="GO:0005524">
    <property type="term" value="F:ATP binding"/>
    <property type="evidence" value="ECO:0007669"/>
    <property type="project" value="UniProtKB-KW"/>
</dbReference>
<feature type="compositionally biased region" description="Basic and acidic residues" evidence="8">
    <location>
        <begin position="1480"/>
        <end position="1494"/>
    </location>
</feature>
<dbReference type="PANTHER" id="PTHR23069">
    <property type="entry name" value="AAA DOMAIN-CONTAINING"/>
    <property type="match status" value="1"/>
</dbReference>
<evidence type="ECO:0000256" key="3">
    <source>
        <dbReference type="ARBA" id="ARBA00022741"/>
    </source>
</evidence>
<dbReference type="InterPro" id="IPR003593">
    <property type="entry name" value="AAA+_ATPase"/>
</dbReference>
<comment type="caution">
    <text evidence="10">The sequence shown here is derived from an EMBL/GenBank/DDBJ whole genome shotgun (WGS) entry which is preliminary data.</text>
</comment>
<keyword evidence="3" id="KW-0547">Nucleotide-binding</keyword>
<dbReference type="PROSITE" id="PS51805">
    <property type="entry name" value="EPHD"/>
    <property type="match status" value="1"/>
</dbReference>
<keyword evidence="7" id="KW-0103">Bromodomain</keyword>
<evidence type="ECO:0000256" key="1">
    <source>
        <dbReference type="ARBA" id="ARBA00006914"/>
    </source>
</evidence>
<feature type="region of interest" description="Disordered" evidence="8">
    <location>
        <begin position="1470"/>
        <end position="1494"/>
    </location>
</feature>
<dbReference type="GO" id="GO:0003682">
    <property type="term" value="F:chromatin binding"/>
    <property type="evidence" value="ECO:0007669"/>
    <property type="project" value="TreeGrafter"/>
</dbReference>
<dbReference type="PANTHER" id="PTHR23069:SF7">
    <property type="entry name" value="P-LOOP CONTAINING NUCLEOSIDE TRIPHOSPHATE HYDROLASES SUPERFAMILY PROTEIN"/>
    <property type="match status" value="1"/>
</dbReference>
<feature type="compositionally biased region" description="Polar residues" evidence="8">
    <location>
        <begin position="1730"/>
        <end position="1755"/>
    </location>
</feature>
<accession>A0A250X7G3</accession>
<dbReference type="InterPro" id="IPR003959">
    <property type="entry name" value="ATPase_AAA_core"/>
</dbReference>
<dbReference type="Pfam" id="PF00004">
    <property type="entry name" value="AAA"/>
    <property type="match status" value="1"/>
</dbReference>
<dbReference type="GO" id="GO:0045815">
    <property type="term" value="P:transcription initiation-coupled chromatin remodeling"/>
    <property type="evidence" value="ECO:0007669"/>
    <property type="project" value="TreeGrafter"/>
</dbReference>
<evidence type="ECO:0000256" key="5">
    <source>
        <dbReference type="ARBA" id="ARBA00022833"/>
    </source>
</evidence>
<evidence type="ECO:0000313" key="11">
    <source>
        <dbReference type="Proteomes" id="UP000232323"/>
    </source>
</evidence>
<dbReference type="EMBL" id="BEGY01000038">
    <property type="protein sequence ID" value="GAX79023.1"/>
    <property type="molecule type" value="Genomic_DNA"/>
</dbReference>
<dbReference type="InterPro" id="IPR003960">
    <property type="entry name" value="ATPase_AAA_CS"/>
</dbReference>
<dbReference type="Gene3D" id="3.30.40.10">
    <property type="entry name" value="Zinc/RING finger domain, C3HC4 (zinc finger)"/>
    <property type="match status" value="1"/>
</dbReference>
<organism evidence="10 11">
    <name type="scientific">Chlamydomonas eustigma</name>
    <dbReference type="NCBI Taxonomy" id="1157962"/>
    <lineage>
        <taxon>Eukaryota</taxon>
        <taxon>Viridiplantae</taxon>
        <taxon>Chlorophyta</taxon>
        <taxon>core chlorophytes</taxon>
        <taxon>Chlorophyceae</taxon>
        <taxon>CS clade</taxon>
        <taxon>Chlamydomonadales</taxon>
        <taxon>Chlamydomonadaceae</taxon>
        <taxon>Chlamydomonas</taxon>
    </lineage>
</organism>
<evidence type="ECO:0000256" key="8">
    <source>
        <dbReference type="SAM" id="MobiDB-lite"/>
    </source>
</evidence>
<comment type="similarity">
    <text evidence="1">Belongs to the AAA ATPase family.</text>
</comment>
<dbReference type="Proteomes" id="UP000232323">
    <property type="component" value="Unassembled WGS sequence"/>
</dbReference>
<dbReference type="GO" id="GO:0042393">
    <property type="term" value="F:histone binding"/>
    <property type="evidence" value="ECO:0007669"/>
    <property type="project" value="TreeGrafter"/>
</dbReference>
<dbReference type="GO" id="GO:0008270">
    <property type="term" value="F:zinc ion binding"/>
    <property type="evidence" value="ECO:0007669"/>
    <property type="project" value="UniProtKB-KW"/>
</dbReference>
<dbReference type="PRINTS" id="PR00830">
    <property type="entry name" value="ENDOLAPTASE"/>
</dbReference>
<feature type="region of interest" description="Disordered" evidence="8">
    <location>
        <begin position="376"/>
        <end position="407"/>
    </location>
</feature>
<reference evidence="10 11" key="1">
    <citation type="submission" date="2017-08" db="EMBL/GenBank/DDBJ databases">
        <title>Acidophilic green algal genome provides insights into adaptation to an acidic environment.</title>
        <authorList>
            <person name="Hirooka S."/>
            <person name="Hirose Y."/>
            <person name="Kanesaki Y."/>
            <person name="Higuchi S."/>
            <person name="Fujiwara T."/>
            <person name="Onuma R."/>
            <person name="Era A."/>
            <person name="Ohbayashi R."/>
            <person name="Uzuka A."/>
            <person name="Nozaki H."/>
            <person name="Yoshikawa H."/>
            <person name="Miyagishima S.Y."/>
        </authorList>
    </citation>
    <scope>NUCLEOTIDE SEQUENCE [LARGE SCALE GENOMIC DNA]</scope>
    <source>
        <strain evidence="10 11">NIES-2499</strain>
    </source>
</reference>
<dbReference type="SMART" id="SM00382">
    <property type="entry name" value="AAA"/>
    <property type="match status" value="1"/>
</dbReference>
<dbReference type="GO" id="GO:0006334">
    <property type="term" value="P:nucleosome assembly"/>
    <property type="evidence" value="ECO:0007669"/>
    <property type="project" value="TreeGrafter"/>
</dbReference>
<dbReference type="InterPro" id="IPR013083">
    <property type="entry name" value="Znf_RING/FYVE/PHD"/>
</dbReference>
<protein>
    <recommendedName>
        <fullName evidence="9">PHD-type domain-containing protein</fullName>
    </recommendedName>
</protein>
<dbReference type="SMART" id="SM00249">
    <property type="entry name" value="PHD"/>
    <property type="match status" value="1"/>
</dbReference>
<gene>
    <name evidence="10" type="ORF">CEUSTIGMA_g6463.t1</name>
</gene>
<feature type="region of interest" description="Disordered" evidence="8">
    <location>
        <begin position="1726"/>
        <end position="1774"/>
    </location>
</feature>
<dbReference type="GO" id="GO:0016887">
    <property type="term" value="F:ATP hydrolysis activity"/>
    <property type="evidence" value="ECO:0007669"/>
    <property type="project" value="InterPro"/>
</dbReference>
<feature type="domain" description="PHD-type" evidence="9">
    <location>
        <begin position="3"/>
        <end position="110"/>
    </location>
</feature>
<evidence type="ECO:0000313" key="10">
    <source>
        <dbReference type="EMBL" id="GAX79023.1"/>
    </source>
</evidence>
<dbReference type="OrthoDB" id="551304at2759"/>